<evidence type="ECO:0000313" key="4">
    <source>
        <dbReference type="Proteomes" id="UP000030669"/>
    </source>
</evidence>
<reference evidence="3 4" key="1">
    <citation type="journal article" date="2012" name="Science">
        <title>The Paleozoic origin of enzymatic lignin decomposition reconstructed from 31 fungal genomes.</title>
        <authorList>
            <person name="Floudas D."/>
            <person name="Binder M."/>
            <person name="Riley R."/>
            <person name="Barry K."/>
            <person name="Blanchette R.A."/>
            <person name="Henrissat B."/>
            <person name="Martinez A.T."/>
            <person name="Otillar R."/>
            <person name="Spatafora J.W."/>
            <person name="Yadav J.S."/>
            <person name="Aerts A."/>
            <person name="Benoit I."/>
            <person name="Boyd A."/>
            <person name="Carlson A."/>
            <person name="Copeland A."/>
            <person name="Coutinho P.M."/>
            <person name="de Vries R.P."/>
            <person name="Ferreira P."/>
            <person name="Findley K."/>
            <person name="Foster B."/>
            <person name="Gaskell J."/>
            <person name="Glotzer D."/>
            <person name="Gorecki P."/>
            <person name="Heitman J."/>
            <person name="Hesse C."/>
            <person name="Hori C."/>
            <person name="Igarashi K."/>
            <person name="Jurgens J.A."/>
            <person name="Kallen N."/>
            <person name="Kersten P."/>
            <person name="Kohler A."/>
            <person name="Kuees U."/>
            <person name="Kumar T.K.A."/>
            <person name="Kuo A."/>
            <person name="LaButti K."/>
            <person name="Larrondo L.F."/>
            <person name="Lindquist E."/>
            <person name="Ling A."/>
            <person name="Lombard V."/>
            <person name="Lucas S."/>
            <person name="Lundell T."/>
            <person name="Martin R."/>
            <person name="McLaughlin D.J."/>
            <person name="Morgenstern I."/>
            <person name="Morin E."/>
            <person name="Murat C."/>
            <person name="Nagy L.G."/>
            <person name="Nolan M."/>
            <person name="Ohm R.A."/>
            <person name="Patyshakuliyeva A."/>
            <person name="Rokas A."/>
            <person name="Ruiz-Duenas F.J."/>
            <person name="Sabat G."/>
            <person name="Salamov A."/>
            <person name="Samejima M."/>
            <person name="Schmutz J."/>
            <person name="Slot J.C."/>
            <person name="St John F."/>
            <person name="Stenlid J."/>
            <person name="Sun H."/>
            <person name="Sun S."/>
            <person name="Syed K."/>
            <person name="Tsang A."/>
            <person name="Wiebenga A."/>
            <person name="Young D."/>
            <person name="Pisabarro A."/>
            <person name="Eastwood D.C."/>
            <person name="Martin F."/>
            <person name="Cullen D."/>
            <person name="Grigoriev I.V."/>
            <person name="Hibbett D.S."/>
        </authorList>
    </citation>
    <scope>NUCLEOTIDE SEQUENCE [LARGE SCALE GENOMIC DNA]</scope>
    <source>
        <strain evidence="3 4">ATCC 11539</strain>
    </source>
</reference>
<name>S7QJQ6_GLOTA</name>
<sequence>MAALPLSANGRAWTALWQHQRDQLCSLHDHRTSDQASAVCDAAVNLRPTTPKFAGLRSGEMHSTGIHASRHRLMDLHRFATACALEIIPRTIYQVIHDLSSPFPPPPPPSIASRPARRPVSAPPAHSFSPACNSSAPETSGTLRHFLGSVASHTETIPSAIPPSRVHALTLCAAGHGTRGYQLSAIDTSNPLPPPGLARIVIVVKASALHYQELRSEGSASKPWIPPDHSLLERAWTRTFSQHPRMSAGLEKFINYARRPTGRPNPSTSFIRGRVKAGELTRTYIHKGPHAGACSPTRESGAPQLLGNSVHIHRARALEKSRNLSKQYSIIFPPEKASRLQMGGGFTVAESLSGALVVIVLAIACFVLGYLAAQCHPRSPTLDLYALCDQILVRPRSDFHWLPGCSCACLQNQLHSLAAGLLSLDALSLVSRRHFPKPVLGNGTMRERKFERTLGPYSGSSIASARASIGRSARLYERNGAKYIVGDGETDGHEDSYSYSDGFEPEWIVAQGGNATGMQLGRGCLIACRPLWRPNRDEEAPPCAELPAFIVSSFLQSDLDFTTPGINSTNSIFDCTFLVSRPAWILFDRA</sequence>
<dbReference type="Proteomes" id="UP000030669">
    <property type="component" value="Unassembled WGS sequence"/>
</dbReference>
<protein>
    <submittedName>
        <fullName evidence="3">Uncharacterized protein</fullName>
    </submittedName>
</protein>
<accession>S7QJQ6</accession>
<dbReference type="GeneID" id="19309292"/>
<evidence type="ECO:0000313" key="3">
    <source>
        <dbReference type="EMBL" id="EPQ59567.1"/>
    </source>
</evidence>
<feature type="transmembrane region" description="Helical" evidence="2">
    <location>
        <begin position="352"/>
        <end position="373"/>
    </location>
</feature>
<feature type="region of interest" description="Disordered" evidence="1">
    <location>
        <begin position="104"/>
        <end position="137"/>
    </location>
</feature>
<dbReference type="RefSeq" id="XP_007862514.1">
    <property type="nucleotide sequence ID" value="XM_007864323.1"/>
</dbReference>
<proteinExistence type="predicted"/>
<evidence type="ECO:0000256" key="1">
    <source>
        <dbReference type="SAM" id="MobiDB-lite"/>
    </source>
</evidence>
<feature type="compositionally biased region" description="Low complexity" evidence="1">
    <location>
        <begin position="111"/>
        <end position="125"/>
    </location>
</feature>
<dbReference type="AlphaFoldDB" id="S7QJQ6"/>
<keyword evidence="2" id="KW-1133">Transmembrane helix</keyword>
<dbReference type="KEGG" id="gtr:GLOTRDRAFT_91123"/>
<keyword evidence="2" id="KW-0472">Membrane</keyword>
<dbReference type="HOGENOM" id="CLU_462350_0_0_1"/>
<keyword evidence="4" id="KW-1185">Reference proteome</keyword>
<gene>
    <name evidence="3" type="ORF">GLOTRDRAFT_91123</name>
</gene>
<evidence type="ECO:0000256" key="2">
    <source>
        <dbReference type="SAM" id="Phobius"/>
    </source>
</evidence>
<organism evidence="3 4">
    <name type="scientific">Gloeophyllum trabeum (strain ATCC 11539 / FP-39264 / Madison 617)</name>
    <name type="common">Brown rot fungus</name>
    <dbReference type="NCBI Taxonomy" id="670483"/>
    <lineage>
        <taxon>Eukaryota</taxon>
        <taxon>Fungi</taxon>
        <taxon>Dikarya</taxon>
        <taxon>Basidiomycota</taxon>
        <taxon>Agaricomycotina</taxon>
        <taxon>Agaricomycetes</taxon>
        <taxon>Gloeophyllales</taxon>
        <taxon>Gloeophyllaceae</taxon>
        <taxon>Gloeophyllum</taxon>
    </lineage>
</organism>
<keyword evidence="2" id="KW-0812">Transmembrane</keyword>
<dbReference type="EMBL" id="KB469297">
    <property type="protein sequence ID" value="EPQ59567.1"/>
    <property type="molecule type" value="Genomic_DNA"/>
</dbReference>